<feature type="domain" description="EamA" evidence="8">
    <location>
        <begin position="1"/>
        <end position="122"/>
    </location>
</feature>
<organism evidence="9 10">
    <name type="scientific">Alpinimonas psychrophila</name>
    <dbReference type="NCBI Taxonomy" id="748908"/>
    <lineage>
        <taxon>Bacteria</taxon>
        <taxon>Bacillati</taxon>
        <taxon>Actinomycetota</taxon>
        <taxon>Actinomycetes</taxon>
        <taxon>Micrococcales</taxon>
        <taxon>Microbacteriaceae</taxon>
        <taxon>Alpinimonas</taxon>
    </lineage>
</organism>
<dbReference type="SUPFAM" id="SSF103481">
    <property type="entry name" value="Multidrug resistance efflux transporter EmrE"/>
    <property type="match status" value="2"/>
</dbReference>
<dbReference type="Pfam" id="PF00892">
    <property type="entry name" value="EamA"/>
    <property type="match status" value="2"/>
</dbReference>
<dbReference type="PANTHER" id="PTHR42920">
    <property type="entry name" value="OS03G0707200 PROTEIN-RELATED"/>
    <property type="match status" value="1"/>
</dbReference>
<evidence type="ECO:0000259" key="8">
    <source>
        <dbReference type="Pfam" id="PF00892"/>
    </source>
</evidence>
<evidence type="ECO:0000256" key="7">
    <source>
        <dbReference type="SAM" id="Phobius"/>
    </source>
</evidence>
<feature type="transmembrane region" description="Helical" evidence="7">
    <location>
        <begin position="74"/>
        <end position="97"/>
    </location>
</feature>
<keyword evidence="5 7" id="KW-1133">Transmembrane helix</keyword>
<feature type="transmembrane region" description="Helical" evidence="7">
    <location>
        <begin position="104"/>
        <end position="125"/>
    </location>
</feature>
<reference evidence="9 10" key="1">
    <citation type="submission" date="2020-07" db="EMBL/GenBank/DDBJ databases">
        <title>Sequencing the genomes of 1000 actinobacteria strains.</title>
        <authorList>
            <person name="Klenk H.-P."/>
        </authorList>
    </citation>
    <scope>NUCLEOTIDE SEQUENCE [LARGE SCALE GENOMIC DNA]</scope>
    <source>
        <strain evidence="9 10">DSM 23737</strain>
    </source>
</reference>
<feature type="transmembrane region" description="Helical" evidence="7">
    <location>
        <begin position="20"/>
        <end position="40"/>
    </location>
</feature>
<keyword evidence="4 7" id="KW-0812">Transmembrane</keyword>
<dbReference type="AlphaFoldDB" id="A0A7W3JUG0"/>
<dbReference type="RefSeq" id="WP_182484904.1">
    <property type="nucleotide sequence ID" value="NZ_JACGWU010000005.1"/>
</dbReference>
<dbReference type="EMBL" id="JACGWU010000005">
    <property type="protein sequence ID" value="MBA8829464.1"/>
    <property type="molecule type" value="Genomic_DNA"/>
</dbReference>
<dbReference type="InterPro" id="IPR037185">
    <property type="entry name" value="EmrE-like"/>
</dbReference>
<comment type="subcellular location">
    <subcellularLocation>
        <location evidence="1">Cell membrane</location>
        <topology evidence="1">Multi-pass membrane protein</topology>
    </subcellularLocation>
</comment>
<protein>
    <submittedName>
        <fullName evidence="9">Drug/metabolite transporter (DMT)-like permease</fullName>
    </submittedName>
</protein>
<keyword evidence="10" id="KW-1185">Reference proteome</keyword>
<evidence type="ECO:0000313" key="10">
    <source>
        <dbReference type="Proteomes" id="UP000524237"/>
    </source>
</evidence>
<evidence type="ECO:0000256" key="6">
    <source>
        <dbReference type="ARBA" id="ARBA00023136"/>
    </source>
</evidence>
<accession>A0A7W3JUG0</accession>
<evidence type="ECO:0000256" key="5">
    <source>
        <dbReference type="ARBA" id="ARBA00022989"/>
    </source>
</evidence>
<dbReference type="InterPro" id="IPR051258">
    <property type="entry name" value="Diverse_Substrate_Transporter"/>
</dbReference>
<feature type="transmembrane region" description="Helical" evidence="7">
    <location>
        <begin position="52"/>
        <end position="68"/>
    </location>
</feature>
<name>A0A7W3JUG0_9MICO</name>
<evidence type="ECO:0000256" key="3">
    <source>
        <dbReference type="ARBA" id="ARBA00022475"/>
    </source>
</evidence>
<dbReference type="InterPro" id="IPR000620">
    <property type="entry name" value="EamA_dom"/>
</dbReference>
<feature type="transmembrane region" description="Helical" evidence="7">
    <location>
        <begin position="242"/>
        <end position="265"/>
    </location>
</feature>
<proteinExistence type="inferred from homology"/>
<keyword evidence="6 7" id="KW-0472">Membrane</keyword>
<gene>
    <name evidence="9" type="ORF">FB555_001573</name>
</gene>
<feature type="transmembrane region" description="Helical" evidence="7">
    <location>
        <begin position="181"/>
        <end position="201"/>
    </location>
</feature>
<comment type="caution">
    <text evidence="9">The sequence shown here is derived from an EMBL/GenBank/DDBJ whole genome shotgun (WGS) entry which is preliminary data.</text>
</comment>
<evidence type="ECO:0000256" key="2">
    <source>
        <dbReference type="ARBA" id="ARBA00007362"/>
    </source>
</evidence>
<evidence type="ECO:0000256" key="4">
    <source>
        <dbReference type="ARBA" id="ARBA00022692"/>
    </source>
</evidence>
<feature type="domain" description="EamA" evidence="8">
    <location>
        <begin position="163"/>
        <end position="288"/>
    </location>
</feature>
<dbReference type="PANTHER" id="PTHR42920:SF11">
    <property type="entry name" value="INNER MEMBRANE PROTEIN YTFF"/>
    <property type="match status" value="1"/>
</dbReference>
<sequence>MLLWSMSFGISAEVLQTASPAMLSVGRFMIGLLVLVPLAARRPGFTRTLRRPRTIILGLLGAALYYSLTNVGLVFTSAGTAALSNAALPAFTALLGLLVLRERLAVRTIVGLGRATVGVIIVAGSGLSVDIGVILCLVGLACYALYTVLLRKDSITASASPPSWGRGATAGRHTSWRVEPLVLATATAIWGTAIMLPWLGFEAVTGTSSLPSGWVGLGGLPFLGVVITAPTLVLFNYGAERLPAAITGVLTAAIPALGYLFALLLGEQPDTFTALGGAIALVGVVIASFAPPGSMLPPPDDLVGGGTHRGR</sequence>
<dbReference type="Proteomes" id="UP000524237">
    <property type="component" value="Unassembled WGS sequence"/>
</dbReference>
<evidence type="ECO:0000256" key="1">
    <source>
        <dbReference type="ARBA" id="ARBA00004651"/>
    </source>
</evidence>
<keyword evidence="3" id="KW-1003">Cell membrane</keyword>
<comment type="similarity">
    <text evidence="2">Belongs to the EamA transporter family.</text>
</comment>
<dbReference type="GO" id="GO:0005886">
    <property type="term" value="C:plasma membrane"/>
    <property type="evidence" value="ECO:0007669"/>
    <property type="project" value="UniProtKB-SubCell"/>
</dbReference>
<evidence type="ECO:0000313" key="9">
    <source>
        <dbReference type="EMBL" id="MBA8829464.1"/>
    </source>
</evidence>
<feature type="transmembrane region" description="Helical" evidence="7">
    <location>
        <begin position="271"/>
        <end position="290"/>
    </location>
</feature>
<feature type="transmembrane region" description="Helical" evidence="7">
    <location>
        <begin position="213"/>
        <end position="235"/>
    </location>
</feature>
<feature type="transmembrane region" description="Helical" evidence="7">
    <location>
        <begin position="131"/>
        <end position="150"/>
    </location>
</feature>